<dbReference type="AlphaFoldDB" id="A0AAN0IPL3"/>
<evidence type="ECO:0000313" key="4">
    <source>
        <dbReference type="Proteomes" id="UP000007879"/>
    </source>
</evidence>
<keyword evidence="4" id="KW-1185">Reference proteome</keyword>
<evidence type="ECO:0000256" key="1">
    <source>
        <dbReference type="SAM" id="MobiDB-lite"/>
    </source>
</evidence>
<dbReference type="EnsemblMetazoa" id="XM_011408305.1">
    <property type="protein sequence ID" value="XP_011406607.1"/>
    <property type="gene ID" value="LOC105314246"/>
</dbReference>
<dbReference type="PANTHER" id="PTHR46169">
    <property type="entry name" value="DNA REPLICATION-RELATED ELEMENT FACTOR, ISOFORM A"/>
    <property type="match status" value="1"/>
</dbReference>
<dbReference type="PANTHER" id="PTHR46169:SF29">
    <property type="entry name" value="DNA REPLICATION-RELATED ELEMENT FACTOR, ISOFORM A"/>
    <property type="match status" value="1"/>
</dbReference>
<evidence type="ECO:0000259" key="2">
    <source>
        <dbReference type="Pfam" id="PF05699"/>
    </source>
</evidence>
<dbReference type="Pfam" id="PF05699">
    <property type="entry name" value="Dimer_Tnp_hAT"/>
    <property type="match status" value="1"/>
</dbReference>
<name>A0AAN0IPL3_AMPQE</name>
<dbReference type="GO" id="GO:0005634">
    <property type="term" value="C:nucleus"/>
    <property type="evidence" value="ECO:0007669"/>
    <property type="project" value="TreeGrafter"/>
</dbReference>
<organism evidence="3 4">
    <name type="scientific">Amphimedon queenslandica</name>
    <name type="common">Sponge</name>
    <dbReference type="NCBI Taxonomy" id="400682"/>
    <lineage>
        <taxon>Eukaryota</taxon>
        <taxon>Metazoa</taxon>
        <taxon>Porifera</taxon>
        <taxon>Demospongiae</taxon>
        <taxon>Heteroscleromorpha</taxon>
        <taxon>Haplosclerida</taxon>
        <taxon>Niphatidae</taxon>
        <taxon>Amphimedon</taxon>
    </lineage>
</organism>
<sequence length="295" mass="33048">MLSRLCEQQAAIGAVLHSQRELLHLEHTPVEWRLIEDFLDLLKPFKDATTYLSSQSYPTSSVLGPLLVKMKDKIKVSSSDSQSLKSVKQAIGRYLDERYQDPAVRLVLNKASFLDPRMKTLPHLSPGEQEEVLDSLVNEIVTLGTSNSHPPDADSTSEQDTQPPSAKKSALENILGEEFFTTTCDEELSSATTVSLNELILSELSRFKAEPLLKLQGDVLLWWRQHAMSYPNLSKMARKYLGIVATSVPSERLFSATGNIVNAKRSSLDPFNVEKLVFLHDNAPKITSLHYKRIN</sequence>
<dbReference type="GeneID" id="105314246"/>
<accession>A0AAN0IPL3</accession>
<dbReference type="InterPro" id="IPR012337">
    <property type="entry name" value="RNaseH-like_sf"/>
</dbReference>
<dbReference type="GO" id="GO:0046983">
    <property type="term" value="F:protein dimerization activity"/>
    <property type="evidence" value="ECO:0007669"/>
    <property type="project" value="InterPro"/>
</dbReference>
<feature type="region of interest" description="Disordered" evidence="1">
    <location>
        <begin position="143"/>
        <end position="168"/>
    </location>
</feature>
<dbReference type="RefSeq" id="XP_011406607.1">
    <property type="nucleotide sequence ID" value="XM_011408305.1"/>
</dbReference>
<protein>
    <recommendedName>
        <fullName evidence="2">HAT C-terminal dimerisation domain-containing protein</fullName>
    </recommendedName>
</protein>
<dbReference type="GO" id="GO:0006357">
    <property type="term" value="P:regulation of transcription by RNA polymerase II"/>
    <property type="evidence" value="ECO:0007669"/>
    <property type="project" value="TreeGrafter"/>
</dbReference>
<reference evidence="3" key="2">
    <citation type="submission" date="2024-06" db="UniProtKB">
        <authorList>
            <consortium name="EnsemblMetazoa"/>
        </authorList>
    </citation>
    <scope>IDENTIFICATION</scope>
</reference>
<dbReference type="InterPro" id="IPR008906">
    <property type="entry name" value="HATC_C_dom"/>
</dbReference>
<feature type="compositionally biased region" description="Polar residues" evidence="1">
    <location>
        <begin position="143"/>
        <end position="164"/>
    </location>
</feature>
<dbReference type="Proteomes" id="UP000007879">
    <property type="component" value="Unassembled WGS sequence"/>
</dbReference>
<reference evidence="4" key="1">
    <citation type="journal article" date="2010" name="Nature">
        <title>The Amphimedon queenslandica genome and the evolution of animal complexity.</title>
        <authorList>
            <person name="Srivastava M."/>
            <person name="Simakov O."/>
            <person name="Chapman J."/>
            <person name="Fahey B."/>
            <person name="Gauthier M.E."/>
            <person name="Mitros T."/>
            <person name="Richards G.S."/>
            <person name="Conaco C."/>
            <person name="Dacre M."/>
            <person name="Hellsten U."/>
            <person name="Larroux C."/>
            <person name="Putnam N.H."/>
            <person name="Stanke M."/>
            <person name="Adamska M."/>
            <person name="Darling A."/>
            <person name="Degnan S.M."/>
            <person name="Oakley T.H."/>
            <person name="Plachetzki D.C."/>
            <person name="Zhai Y."/>
            <person name="Adamski M."/>
            <person name="Calcino A."/>
            <person name="Cummins S.F."/>
            <person name="Goodstein D.M."/>
            <person name="Harris C."/>
            <person name="Jackson D.J."/>
            <person name="Leys S.P."/>
            <person name="Shu S."/>
            <person name="Woodcroft B.J."/>
            <person name="Vervoort M."/>
            <person name="Kosik K.S."/>
            <person name="Manning G."/>
            <person name="Degnan B.M."/>
            <person name="Rokhsar D.S."/>
        </authorList>
    </citation>
    <scope>NUCLEOTIDE SEQUENCE [LARGE SCALE GENOMIC DNA]</scope>
</reference>
<dbReference type="SUPFAM" id="SSF53098">
    <property type="entry name" value="Ribonuclease H-like"/>
    <property type="match status" value="1"/>
</dbReference>
<feature type="domain" description="HAT C-terminal dimerisation" evidence="2">
    <location>
        <begin position="203"/>
        <end position="282"/>
    </location>
</feature>
<dbReference type="InterPro" id="IPR052717">
    <property type="entry name" value="Vacuolar_transposase_reg"/>
</dbReference>
<dbReference type="KEGG" id="aqu:105314246"/>
<evidence type="ECO:0000313" key="3">
    <source>
        <dbReference type="EnsemblMetazoa" id="XP_011406607.1"/>
    </source>
</evidence>
<proteinExistence type="predicted"/>